<dbReference type="EMBL" id="GDKF01009478">
    <property type="protein sequence ID" value="JAT69144.1"/>
    <property type="molecule type" value="Transcribed_RNA"/>
</dbReference>
<protein>
    <submittedName>
        <fullName evidence="2">Uncharacterized protein</fullName>
    </submittedName>
</protein>
<gene>
    <name evidence="2" type="ORF">g.19711</name>
</gene>
<feature type="region of interest" description="Disordered" evidence="1">
    <location>
        <begin position="344"/>
        <end position="365"/>
    </location>
</feature>
<dbReference type="AlphaFoldDB" id="A0A1D1ZQ80"/>
<evidence type="ECO:0000256" key="1">
    <source>
        <dbReference type="SAM" id="MobiDB-lite"/>
    </source>
</evidence>
<evidence type="ECO:0000313" key="2">
    <source>
        <dbReference type="EMBL" id="JAT69144.1"/>
    </source>
</evidence>
<sequence>MAWCFDGITLCIASPCQGMDSTARGSGSLEHPSPLTPPRKRPGCTPLRPPTPSSRDRGRHGLSDLLPCQGHSTRPRCILKVVGVRAGAPHKFGINDRLYLWHVGESGVGMLALCATLQTRASLTPTMCMGIKAVDTNQRLCPTYRVSLPLLPPPPRPQTRGIIRTCRFSGYCTGVHARKFCRTPPPGWIAWPVASVPIQYPSHRPPGPSSLQFTARAPCCSNSLSRPGSPLARSADAITRNSSTSMKAMKAWSGLAWRRHKSYSLICRGREAPPWSQMHKLQSIWHLHQRHSYWRDSRQVVVLHAPLIDEVLCAWEGTAMVGELQPSWCTVHQAHACPISTGQGPTPLHTASDDQPVTSPPPCLQ</sequence>
<name>A0A1D1ZQ80_AUXPR</name>
<accession>A0A1D1ZQ80</accession>
<feature type="region of interest" description="Disordered" evidence="1">
    <location>
        <begin position="22"/>
        <end position="67"/>
    </location>
</feature>
<reference evidence="2" key="1">
    <citation type="submission" date="2015-08" db="EMBL/GenBank/DDBJ databases">
        <authorList>
            <person name="Babu N.S."/>
            <person name="Beckwith C.J."/>
            <person name="Beseler K.G."/>
            <person name="Brison A."/>
            <person name="Carone J.V."/>
            <person name="Caskin T.P."/>
            <person name="Diamond M."/>
            <person name="Durham M.E."/>
            <person name="Foxe J.M."/>
            <person name="Go M."/>
            <person name="Henderson B.A."/>
            <person name="Jones I.B."/>
            <person name="McGettigan J.A."/>
            <person name="Micheletti S.J."/>
            <person name="Nasrallah M.E."/>
            <person name="Ortiz D."/>
            <person name="Piller C.R."/>
            <person name="Privatt S.R."/>
            <person name="Schneider S.L."/>
            <person name="Sharp S."/>
            <person name="Smith T.C."/>
            <person name="Stanton J.D."/>
            <person name="Ullery H.E."/>
            <person name="Wilson R.J."/>
            <person name="Serrano M.G."/>
            <person name="Buck G."/>
            <person name="Lee V."/>
            <person name="Wang Y."/>
            <person name="Carvalho R."/>
            <person name="Voegtly L."/>
            <person name="Shi R."/>
            <person name="Duckworth R."/>
            <person name="Johnson A."/>
            <person name="Loviza R."/>
            <person name="Walstead R."/>
            <person name="Shah Z."/>
            <person name="Kiflezghi M."/>
            <person name="Wade K."/>
            <person name="Ball S.L."/>
            <person name="Bradley K.W."/>
            <person name="Asai D.J."/>
            <person name="Bowman C.A."/>
            <person name="Russell D.A."/>
            <person name="Pope W.H."/>
            <person name="Jacobs-Sera D."/>
            <person name="Hendrix R.W."/>
            <person name="Hatfull G.F."/>
        </authorList>
    </citation>
    <scope>NUCLEOTIDE SEQUENCE</scope>
</reference>
<organism evidence="2">
    <name type="scientific">Auxenochlorella protothecoides</name>
    <name type="common">Green microalga</name>
    <name type="synonym">Chlorella protothecoides</name>
    <dbReference type="NCBI Taxonomy" id="3075"/>
    <lineage>
        <taxon>Eukaryota</taxon>
        <taxon>Viridiplantae</taxon>
        <taxon>Chlorophyta</taxon>
        <taxon>core chlorophytes</taxon>
        <taxon>Trebouxiophyceae</taxon>
        <taxon>Chlorellales</taxon>
        <taxon>Chlorellaceae</taxon>
        <taxon>Auxenochlorella</taxon>
    </lineage>
</organism>
<proteinExistence type="predicted"/>